<name>A0AA40GDM5_9HYME</name>
<keyword evidence="3" id="KW-1185">Reference proteome</keyword>
<comment type="caution">
    <text evidence="2">The sequence shown here is derived from an EMBL/GenBank/DDBJ whole genome shotgun (WGS) entry which is preliminary data.</text>
</comment>
<feature type="compositionally biased region" description="Acidic residues" evidence="1">
    <location>
        <begin position="18"/>
        <end position="37"/>
    </location>
</feature>
<evidence type="ECO:0000256" key="1">
    <source>
        <dbReference type="SAM" id="MobiDB-lite"/>
    </source>
</evidence>
<feature type="region of interest" description="Disordered" evidence="1">
    <location>
        <begin position="1"/>
        <end position="72"/>
    </location>
</feature>
<dbReference type="AlphaFoldDB" id="A0AA40GDM5"/>
<reference evidence="2" key="1">
    <citation type="submission" date="2021-10" db="EMBL/GenBank/DDBJ databases">
        <title>Melipona bicolor Genome sequencing and assembly.</title>
        <authorList>
            <person name="Araujo N.S."/>
            <person name="Arias M.C."/>
        </authorList>
    </citation>
    <scope>NUCLEOTIDE SEQUENCE</scope>
    <source>
        <strain evidence="2">USP_2M_L1-L4_2017</strain>
        <tissue evidence="2">Whole body</tissue>
    </source>
</reference>
<gene>
    <name evidence="2" type="ORF">K0M31_000480</name>
</gene>
<sequence length="72" mass="9023">MKRKRRRRNKDRRRRWEEYEEDEGEEEEEEEEEEESGFESLPTTRRDTCGREKSPLPLKSEEVERFIESWDT</sequence>
<feature type="compositionally biased region" description="Basic residues" evidence="1">
    <location>
        <begin position="1"/>
        <end position="13"/>
    </location>
</feature>
<dbReference type="Proteomes" id="UP001177670">
    <property type="component" value="Unassembled WGS sequence"/>
</dbReference>
<organism evidence="2 3">
    <name type="scientific">Melipona bicolor</name>
    <dbReference type="NCBI Taxonomy" id="60889"/>
    <lineage>
        <taxon>Eukaryota</taxon>
        <taxon>Metazoa</taxon>
        <taxon>Ecdysozoa</taxon>
        <taxon>Arthropoda</taxon>
        <taxon>Hexapoda</taxon>
        <taxon>Insecta</taxon>
        <taxon>Pterygota</taxon>
        <taxon>Neoptera</taxon>
        <taxon>Endopterygota</taxon>
        <taxon>Hymenoptera</taxon>
        <taxon>Apocrita</taxon>
        <taxon>Aculeata</taxon>
        <taxon>Apoidea</taxon>
        <taxon>Anthophila</taxon>
        <taxon>Apidae</taxon>
        <taxon>Melipona</taxon>
    </lineage>
</organism>
<accession>A0AA40GDM5</accession>
<dbReference type="EMBL" id="JAHYIQ010000001">
    <property type="protein sequence ID" value="KAK1135908.1"/>
    <property type="molecule type" value="Genomic_DNA"/>
</dbReference>
<protein>
    <submittedName>
        <fullName evidence="2">Uncharacterized protein</fullName>
    </submittedName>
</protein>
<proteinExistence type="predicted"/>
<evidence type="ECO:0000313" key="2">
    <source>
        <dbReference type="EMBL" id="KAK1135908.1"/>
    </source>
</evidence>
<evidence type="ECO:0000313" key="3">
    <source>
        <dbReference type="Proteomes" id="UP001177670"/>
    </source>
</evidence>
<feature type="compositionally biased region" description="Basic and acidic residues" evidence="1">
    <location>
        <begin position="44"/>
        <end position="72"/>
    </location>
</feature>